<dbReference type="Gene3D" id="3.10.260.40">
    <property type="entry name" value="BCL-6 corepressor, PCGF1 binding domain"/>
    <property type="match status" value="1"/>
</dbReference>
<dbReference type="GO" id="GO:0003714">
    <property type="term" value="F:transcription corepressor activity"/>
    <property type="evidence" value="ECO:0007669"/>
    <property type="project" value="TreeGrafter"/>
</dbReference>
<keyword evidence="6" id="KW-1185">Reference proteome</keyword>
<feature type="region of interest" description="Disordered" evidence="3">
    <location>
        <begin position="1"/>
        <end position="127"/>
    </location>
</feature>
<proteinExistence type="inferred from homology"/>
<evidence type="ECO:0000313" key="5">
    <source>
        <dbReference type="EMBL" id="KAK2573365.1"/>
    </source>
</evidence>
<dbReference type="PRINTS" id="PR01415">
    <property type="entry name" value="ANKYRIN"/>
</dbReference>
<dbReference type="PROSITE" id="PS50297">
    <property type="entry name" value="ANK_REP_REGION"/>
    <property type="match status" value="3"/>
</dbReference>
<dbReference type="PANTHER" id="PTHR24117">
    <property type="entry name" value="AGAP007537-PB"/>
    <property type="match status" value="1"/>
</dbReference>
<dbReference type="GO" id="GO:0005634">
    <property type="term" value="C:nucleus"/>
    <property type="evidence" value="ECO:0007669"/>
    <property type="project" value="TreeGrafter"/>
</dbReference>
<feature type="repeat" description="ANK" evidence="2">
    <location>
        <begin position="250"/>
        <end position="282"/>
    </location>
</feature>
<sequence>MGRRKSQRLWFSQRRSITVKQAGQEDNSMEKNVEDQPSKVKKRRPLNLSNGYEQATKRKRKAAETAKQPVLAKPEDGSFASECPTKDKDEEDQLSRVSRLFSSTRNPKNIKKETLPESTSCKKALNAPGLNMGKRLVKRPKIEIEPLPLKSQDFKPVVLESRTRGKSRQTTEESPDKSPKATEFPLLVVESVKSKTVKNSVVAESKEVQNFVESCLKARGKWQVDETKEEEGTDEDTLKEARKLNVNRTTGETILHKAARLGYHETVYHHIHQGIDPNAKDNAGWTPLHEACSRGKVEVVKVLTKYGADVNACSNDGIRPIHDAAEGGHVDVLRVLLSYGADPLLATYSGNSALSCSKEQNSRAFLKGVLEDHDLKTLSSSADESEGCWQFSGSYESTDHTCGIFEGVPSGKSVLQGEFEMWDKPHFPTYNLPVVTSNNSISGRRNYVLLSDVLEHLRISRAALLKKIKKLEIREIPWSEFLTEIADKPLCIPPKCSPADSSAQEGVAELIPVNYSLRRLLNIRVESVMMT</sequence>
<reference evidence="5" key="2">
    <citation type="journal article" date="2023" name="Science">
        <title>Genomic signatures of disease resistance in endangered staghorn corals.</title>
        <authorList>
            <person name="Vollmer S.V."/>
            <person name="Selwyn J.D."/>
            <person name="Despard B.A."/>
            <person name="Roesel C.L."/>
        </authorList>
    </citation>
    <scope>NUCLEOTIDE SEQUENCE</scope>
    <source>
        <strain evidence="5">K2</strain>
    </source>
</reference>
<dbReference type="InterPro" id="IPR032365">
    <property type="entry name" value="PUFD"/>
</dbReference>
<feature type="domain" description="BCL-6 corepressor PCGF1 binding" evidence="4">
    <location>
        <begin position="418"/>
        <end position="527"/>
    </location>
</feature>
<feature type="compositionally biased region" description="Polar residues" evidence="3">
    <location>
        <begin position="9"/>
        <end position="26"/>
    </location>
</feature>
<reference evidence="5" key="1">
    <citation type="journal article" date="2023" name="G3 (Bethesda)">
        <title>Whole genome assembly and annotation of the endangered Caribbean coral Acropora cervicornis.</title>
        <authorList>
            <person name="Selwyn J.D."/>
            <person name="Vollmer S.V."/>
        </authorList>
    </citation>
    <scope>NUCLEOTIDE SEQUENCE</scope>
    <source>
        <strain evidence="5">K2</strain>
    </source>
</reference>
<gene>
    <name evidence="5" type="ORF">P5673_001014</name>
</gene>
<dbReference type="Pfam" id="PF12796">
    <property type="entry name" value="Ank_2"/>
    <property type="match status" value="1"/>
</dbReference>
<feature type="repeat" description="ANK" evidence="2">
    <location>
        <begin position="316"/>
        <end position="348"/>
    </location>
</feature>
<dbReference type="SUPFAM" id="SSF48403">
    <property type="entry name" value="Ankyrin repeat"/>
    <property type="match status" value="1"/>
</dbReference>
<dbReference type="EMBL" id="JARQWQ010000002">
    <property type="protein sequence ID" value="KAK2573365.1"/>
    <property type="molecule type" value="Genomic_DNA"/>
</dbReference>
<dbReference type="InterPro" id="IPR002110">
    <property type="entry name" value="Ankyrin_rpt"/>
</dbReference>
<evidence type="ECO:0000256" key="2">
    <source>
        <dbReference type="PROSITE-ProRule" id="PRU00023"/>
    </source>
</evidence>
<organism evidence="5 6">
    <name type="scientific">Acropora cervicornis</name>
    <name type="common">Staghorn coral</name>
    <dbReference type="NCBI Taxonomy" id="6130"/>
    <lineage>
        <taxon>Eukaryota</taxon>
        <taxon>Metazoa</taxon>
        <taxon>Cnidaria</taxon>
        <taxon>Anthozoa</taxon>
        <taxon>Hexacorallia</taxon>
        <taxon>Scleractinia</taxon>
        <taxon>Astrocoeniina</taxon>
        <taxon>Acroporidae</taxon>
        <taxon>Acropora</taxon>
    </lineage>
</organism>
<accession>A0AAD9VGS9</accession>
<dbReference type="PROSITE" id="PS50088">
    <property type="entry name" value="ANK_REPEAT"/>
    <property type="match status" value="3"/>
</dbReference>
<dbReference type="Proteomes" id="UP001249851">
    <property type="component" value="Unassembled WGS sequence"/>
</dbReference>
<dbReference type="InterPro" id="IPR038227">
    <property type="entry name" value="PUFD_som_sf"/>
</dbReference>
<evidence type="ECO:0000256" key="1">
    <source>
        <dbReference type="ARBA" id="ARBA00034703"/>
    </source>
</evidence>
<keyword evidence="2" id="KW-0040">ANK repeat</keyword>
<comment type="similarity">
    <text evidence="1">Belongs to the BCOR family.</text>
</comment>
<dbReference type="InterPro" id="IPR036770">
    <property type="entry name" value="Ankyrin_rpt-contain_sf"/>
</dbReference>
<dbReference type="InterPro" id="IPR047144">
    <property type="entry name" value="BCOR-like"/>
</dbReference>
<dbReference type="SMART" id="SM00248">
    <property type="entry name" value="ANK"/>
    <property type="match status" value="3"/>
</dbReference>
<comment type="caution">
    <text evidence="5">The sequence shown here is derived from an EMBL/GenBank/DDBJ whole genome shotgun (WGS) entry which is preliminary data.</text>
</comment>
<dbReference type="Gene3D" id="1.25.40.20">
    <property type="entry name" value="Ankyrin repeat-containing domain"/>
    <property type="match status" value="1"/>
</dbReference>
<name>A0AAD9VGS9_ACRCE</name>
<feature type="repeat" description="ANK" evidence="2">
    <location>
        <begin position="283"/>
        <end position="315"/>
    </location>
</feature>
<dbReference type="GO" id="GO:0000122">
    <property type="term" value="P:negative regulation of transcription by RNA polymerase II"/>
    <property type="evidence" value="ECO:0007669"/>
    <property type="project" value="TreeGrafter"/>
</dbReference>
<feature type="compositionally biased region" description="Basic and acidic residues" evidence="3">
    <location>
        <begin position="169"/>
        <end position="180"/>
    </location>
</feature>
<dbReference type="AlphaFoldDB" id="A0AAD9VGS9"/>
<feature type="region of interest" description="Disordered" evidence="3">
    <location>
        <begin position="159"/>
        <end position="182"/>
    </location>
</feature>
<feature type="compositionally biased region" description="Basic and acidic residues" evidence="3">
    <location>
        <begin position="28"/>
        <end position="38"/>
    </location>
</feature>
<protein>
    <submittedName>
        <fullName evidence="5">BCL-6 corepressor-like protein 1</fullName>
    </submittedName>
</protein>
<dbReference type="PANTHER" id="PTHR24117:SF9">
    <property type="entry name" value="BCL-6 COREPRESSOR PCGF1 BINDING DOMAIN-CONTAINING PROTEIN"/>
    <property type="match status" value="1"/>
</dbReference>
<evidence type="ECO:0000256" key="3">
    <source>
        <dbReference type="SAM" id="MobiDB-lite"/>
    </source>
</evidence>
<dbReference type="Pfam" id="PF16553">
    <property type="entry name" value="PUFD"/>
    <property type="match status" value="1"/>
</dbReference>
<evidence type="ECO:0000259" key="4">
    <source>
        <dbReference type="Pfam" id="PF16553"/>
    </source>
</evidence>
<evidence type="ECO:0000313" key="6">
    <source>
        <dbReference type="Proteomes" id="UP001249851"/>
    </source>
</evidence>